<dbReference type="RefSeq" id="WP_345601307.1">
    <property type="nucleotide sequence ID" value="NZ_BAABLT010000032.1"/>
</dbReference>
<keyword evidence="3" id="KW-1185">Reference proteome</keyword>
<dbReference type="Proteomes" id="UP001597018">
    <property type="component" value="Unassembled WGS sequence"/>
</dbReference>
<protein>
    <submittedName>
        <fullName evidence="2">Uncharacterized protein</fullName>
    </submittedName>
</protein>
<evidence type="ECO:0000313" key="3">
    <source>
        <dbReference type="Proteomes" id="UP001597018"/>
    </source>
</evidence>
<gene>
    <name evidence="2" type="ORF">ACFQ16_25915</name>
</gene>
<sequence>MSSVRATAAALRSVLAQLPKDVVGRLDSDLATVTDLLSETLATSCRQQEVVSAASGLRSGLTESLSGLLNMVERAIGDKAAQLAQTDAPAESAMPPEVSRKVQELRGKPPPKTPDKDMNRYMREITSQGWAVEKTGGNHLKVWGPAGEGPYVFSSTPSSGTNNRKLRALAEQIRKNKRKDTNT</sequence>
<accession>A0ABW3FXV4</accession>
<proteinExistence type="predicted"/>
<organism evidence="2 3">
    <name type="scientific">Saccharopolyspora rosea</name>
    <dbReference type="NCBI Taxonomy" id="524884"/>
    <lineage>
        <taxon>Bacteria</taxon>
        <taxon>Bacillati</taxon>
        <taxon>Actinomycetota</taxon>
        <taxon>Actinomycetes</taxon>
        <taxon>Pseudonocardiales</taxon>
        <taxon>Pseudonocardiaceae</taxon>
        <taxon>Saccharopolyspora</taxon>
    </lineage>
</organism>
<feature type="region of interest" description="Disordered" evidence="1">
    <location>
        <begin position="82"/>
        <end position="118"/>
    </location>
</feature>
<feature type="compositionally biased region" description="Basic and acidic residues" evidence="1">
    <location>
        <begin position="98"/>
        <end position="118"/>
    </location>
</feature>
<name>A0ABW3FXV4_9PSEU</name>
<comment type="caution">
    <text evidence="2">The sequence shown here is derived from an EMBL/GenBank/DDBJ whole genome shotgun (WGS) entry which is preliminary data.</text>
</comment>
<dbReference type="EMBL" id="JBHTIW010000030">
    <property type="protein sequence ID" value="MFD0923196.1"/>
    <property type="molecule type" value="Genomic_DNA"/>
</dbReference>
<evidence type="ECO:0000256" key="1">
    <source>
        <dbReference type="SAM" id="MobiDB-lite"/>
    </source>
</evidence>
<reference evidence="3" key="1">
    <citation type="journal article" date="2019" name="Int. J. Syst. Evol. Microbiol.">
        <title>The Global Catalogue of Microorganisms (GCM) 10K type strain sequencing project: providing services to taxonomists for standard genome sequencing and annotation.</title>
        <authorList>
            <consortium name="The Broad Institute Genomics Platform"/>
            <consortium name="The Broad Institute Genome Sequencing Center for Infectious Disease"/>
            <person name="Wu L."/>
            <person name="Ma J."/>
        </authorList>
    </citation>
    <scope>NUCLEOTIDE SEQUENCE [LARGE SCALE GENOMIC DNA]</scope>
    <source>
        <strain evidence="3">CCUG 56401</strain>
    </source>
</reference>
<evidence type="ECO:0000313" key="2">
    <source>
        <dbReference type="EMBL" id="MFD0923196.1"/>
    </source>
</evidence>